<organism evidence="10 11">
    <name type="scientific">Saitozyma podzolica</name>
    <dbReference type="NCBI Taxonomy" id="1890683"/>
    <lineage>
        <taxon>Eukaryota</taxon>
        <taxon>Fungi</taxon>
        <taxon>Dikarya</taxon>
        <taxon>Basidiomycota</taxon>
        <taxon>Agaricomycotina</taxon>
        <taxon>Tremellomycetes</taxon>
        <taxon>Tremellales</taxon>
        <taxon>Trimorphomycetaceae</taxon>
        <taxon>Saitozyma</taxon>
    </lineage>
</organism>
<name>A0A427YKP2_9TREE</name>
<feature type="domain" description="AB hydrolase-1" evidence="9">
    <location>
        <begin position="33"/>
        <end position="215"/>
    </location>
</feature>
<dbReference type="EMBL" id="RSCD01000007">
    <property type="protein sequence ID" value="RSH91611.1"/>
    <property type="molecule type" value="Genomic_DNA"/>
</dbReference>
<dbReference type="PANTHER" id="PTHR43722">
    <property type="entry name" value="PROLINE IMINOPEPTIDASE"/>
    <property type="match status" value="1"/>
</dbReference>
<dbReference type="PANTHER" id="PTHR43722:SF1">
    <property type="entry name" value="PROLINE IMINOPEPTIDASE"/>
    <property type="match status" value="1"/>
</dbReference>
<dbReference type="InterPro" id="IPR005944">
    <property type="entry name" value="Pro_iminopeptidase"/>
</dbReference>
<dbReference type="InterPro" id="IPR000073">
    <property type="entry name" value="AB_hydrolase_1"/>
</dbReference>
<evidence type="ECO:0000256" key="2">
    <source>
        <dbReference type="ARBA" id="ARBA00004496"/>
    </source>
</evidence>
<reference evidence="10 11" key="1">
    <citation type="submission" date="2018-11" db="EMBL/GenBank/DDBJ databases">
        <title>Genome sequence of Saitozyma podzolica DSM 27192.</title>
        <authorList>
            <person name="Aliyu H."/>
            <person name="Gorte O."/>
            <person name="Ochsenreither K."/>
        </authorList>
    </citation>
    <scope>NUCLEOTIDE SEQUENCE [LARGE SCALE GENOMIC DNA]</scope>
    <source>
        <strain evidence="10 11">DSM 27192</strain>
    </source>
</reference>
<evidence type="ECO:0000313" key="10">
    <source>
        <dbReference type="EMBL" id="RSH91611.1"/>
    </source>
</evidence>
<evidence type="ECO:0000256" key="6">
    <source>
        <dbReference type="ARBA" id="ARBA00022670"/>
    </source>
</evidence>
<dbReference type="NCBIfam" id="TIGR01249">
    <property type="entry name" value="pro_imino_pep_1"/>
    <property type="match status" value="1"/>
</dbReference>
<dbReference type="GO" id="GO:0004177">
    <property type="term" value="F:aminopeptidase activity"/>
    <property type="evidence" value="ECO:0007669"/>
    <property type="project" value="UniProtKB-KW"/>
</dbReference>
<dbReference type="GO" id="GO:0006508">
    <property type="term" value="P:proteolysis"/>
    <property type="evidence" value="ECO:0007669"/>
    <property type="project" value="UniProtKB-KW"/>
</dbReference>
<dbReference type="GO" id="GO:0005737">
    <property type="term" value="C:cytoplasm"/>
    <property type="evidence" value="ECO:0007669"/>
    <property type="project" value="UniProtKB-SubCell"/>
</dbReference>
<dbReference type="SUPFAM" id="SSF53474">
    <property type="entry name" value="alpha/beta-Hydrolases"/>
    <property type="match status" value="1"/>
</dbReference>
<evidence type="ECO:0000256" key="8">
    <source>
        <dbReference type="RuleBase" id="RU003421"/>
    </source>
</evidence>
<keyword evidence="6 8" id="KW-0645">Protease</keyword>
<dbReference type="InterPro" id="IPR029058">
    <property type="entry name" value="AB_hydrolase_fold"/>
</dbReference>
<dbReference type="Gene3D" id="3.40.50.1820">
    <property type="entry name" value="alpha/beta hydrolase"/>
    <property type="match status" value="1"/>
</dbReference>
<keyword evidence="11" id="KW-1185">Reference proteome</keyword>
<dbReference type="EC" id="3.4.11.5" evidence="8"/>
<evidence type="ECO:0000256" key="3">
    <source>
        <dbReference type="ARBA" id="ARBA00010088"/>
    </source>
</evidence>
<proteinExistence type="inferred from homology"/>
<evidence type="ECO:0000256" key="1">
    <source>
        <dbReference type="ARBA" id="ARBA00001585"/>
    </source>
</evidence>
<dbReference type="PRINTS" id="PR00793">
    <property type="entry name" value="PROAMNOPTASE"/>
</dbReference>
<dbReference type="STRING" id="1890683.A0A427YKP2"/>
<dbReference type="OrthoDB" id="10249433at2759"/>
<comment type="similarity">
    <text evidence="3 8">Belongs to the peptidase S33 family.</text>
</comment>
<evidence type="ECO:0000313" key="11">
    <source>
        <dbReference type="Proteomes" id="UP000279259"/>
    </source>
</evidence>
<comment type="catalytic activity">
    <reaction evidence="1 8">
        <text>Release of N-terminal proline from a peptide.</text>
        <dbReference type="EC" id="3.4.11.5"/>
    </reaction>
</comment>
<protein>
    <recommendedName>
        <fullName evidence="8">Proline iminopeptidase</fullName>
        <ecNumber evidence="8">3.4.11.5</ecNumber>
    </recommendedName>
</protein>
<comment type="subcellular location">
    <subcellularLocation>
        <location evidence="2">Cytoplasm</location>
    </subcellularLocation>
</comment>
<keyword evidence="7 8" id="KW-0378">Hydrolase</keyword>
<dbReference type="InterPro" id="IPR002410">
    <property type="entry name" value="Peptidase_S33"/>
</dbReference>
<evidence type="ECO:0000256" key="4">
    <source>
        <dbReference type="ARBA" id="ARBA00022438"/>
    </source>
</evidence>
<gene>
    <name evidence="10" type="ORF">EHS25_008980</name>
</gene>
<keyword evidence="4 8" id="KW-0031">Aminopeptidase</keyword>
<keyword evidence="5" id="KW-0963">Cytoplasm</keyword>
<evidence type="ECO:0000256" key="5">
    <source>
        <dbReference type="ARBA" id="ARBA00022490"/>
    </source>
</evidence>
<comment type="caution">
    <text evidence="10">The sequence shown here is derived from an EMBL/GenBank/DDBJ whole genome shotgun (WGS) entry which is preliminary data.</text>
</comment>
<dbReference type="AlphaFoldDB" id="A0A427YKP2"/>
<evidence type="ECO:0000259" key="9">
    <source>
        <dbReference type="Pfam" id="PF00561"/>
    </source>
</evidence>
<dbReference type="Proteomes" id="UP000279259">
    <property type="component" value="Unassembled WGS sequence"/>
</dbReference>
<sequence>MPYPAAEPYDEGFLKVSEIHTLYYMQCGKPDGKPVLFLHGGPGGKIGPEDTVYFNPDIYRVVLFSQRGAGKSEPSAELRENTTWDLGEHLLGRRSIIQLSAAVSDIEKLREKLGIDKWMVFGGSWGSTLTLAYSETHPDRCTALIMRGIFLLRKSELAFFYQDGTSHIWPEYWEKYVSVIPPEERGNMMQAYYRRLTSDNDEISLTAAKTWSTWEESTCKLVPDPELIAQADNEPGWARAFARIECHYFVNNGFFPEGFLIQEEQIKKM</sequence>
<dbReference type="Pfam" id="PF00561">
    <property type="entry name" value="Abhydrolase_1"/>
    <property type="match status" value="1"/>
</dbReference>
<evidence type="ECO:0000256" key="7">
    <source>
        <dbReference type="ARBA" id="ARBA00022801"/>
    </source>
</evidence>
<accession>A0A427YKP2</accession>